<dbReference type="PANTHER" id="PTHR31422:SF0">
    <property type="entry name" value="MYOSIN-BINDING PROTEIN 7"/>
    <property type="match status" value="1"/>
</dbReference>
<dbReference type="Pfam" id="PF04576">
    <property type="entry name" value="Zein-binding"/>
    <property type="match status" value="1"/>
</dbReference>
<evidence type="ECO:0000259" key="8">
    <source>
        <dbReference type="PROSITE" id="PS51775"/>
    </source>
</evidence>
<dbReference type="AlphaFoldDB" id="A0ABC8JKJ1"/>
<feature type="domain" description="GTD-binding" evidence="8">
    <location>
        <begin position="33"/>
        <end position="131"/>
    </location>
</feature>
<comment type="subcellular location">
    <subcellularLocation>
        <location evidence="1">Membrane</location>
    </subcellularLocation>
</comment>
<feature type="transmembrane region" description="Helical" evidence="7">
    <location>
        <begin position="327"/>
        <end position="348"/>
    </location>
</feature>
<protein>
    <recommendedName>
        <fullName evidence="8">GTD-binding domain-containing protein</fullName>
    </recommendedName>
</protein>
<keyword evidence="2 7" id="KW-0812">Transmembrane</keyword>
<evidence type="ECO:0000256" key="4">
    <source>
        <dbReference type="ARBA" id="ARBA00023136"/>
    </source>
</evidence>
<dbReference type="EMBL" id="CAKOAT010096377">
    <property type="protein sequence ID" value="CAH8321754.1"/>
    <property type="molecule type" value="Genomic_DNA"/>
</dbReference>
<dbReference type="GO" id="GO:0016020">
    <property type="term" value="C:membrane"/>
    <property type="evidence" value="ECO:0007669"/>
    <property type="project" value="UniProtKB-SubCell"/>
</dbReference>
<keyword evidence="4 7" id="KW-0472">Membrane</keyword>
<sequence length="389" mass="44412">MDTIKCCDCGCDCSHEKPFDSFSSSNVKVQIEKECQLLRETVTTQQQSIQDLYAELDEERNAASTAANEAMSMILRLQREKAEIEMELRQFKRFSEDKMEHDQQVLLALEDLVYKREQTIQALNCEAQAYRHRMMSFGVSDAHDYDYPSLKCSLNENPVEDDVDVDVEKYTLTDSPRGGGGNLKGLEVRISEMERVPSQRHFRKVSTGSSSSLLGTNRDQRPGSNCGNKGGSLETGDNEMDDRVYTIDSVHQGAFEEKVKGGDIVDDADIVKLYARLQALEADRESMRQAIVSMRTEKAQMVLLKEIAQHLSKDVVIPERRLPLRKASIVGVFSFLSVFKWITSFVFWRKKARRSKYMNGMQVNNMGLEMLLENTPRIRQWRCLSSTQV</sequence>
<evidence type="ECO:0000256" key="5">
    <source>
        <dbReference type="SAM" id="Coils"/>
    </source>
</evidence>
<evidence type="ECO:0000256" key="1">
    <source>
        <dbReference type="ARBA" id="ARBA00004370"/>
    </source>
</evidence>
<keyword evidence="3 7" id="KW-1133">Transmembrane helix</keyword>
<dbReference type="PROSITE" id="PS51775">
    <property type="entry name" value="GTD_BINDING"/>
    <property type="match status" value="1"/>
</dbReference>
<evidence type="ECO:0000256" key="2">
    <source>
        <dbReference type="ARBA" id="ARBA00022692"/>
    </source>
</evidence>
<feature type="region of interest" description="Disordered" evidence="6">
    <location>
        <begin position="197"/>
        <end position="240"/>
    </location>
</feature>
<evidence type="ECO:0000256" key="3">
    <source>
        <dbReference type="ARBA" id="ARBA00022989"/>
    </source>
</evidence>
<organism evidence="9 10">
    <name type="scientific">Eruca vesicaria subsp. sativa</name>
    <name type="common">Garden rocket</name>
    <name type="synonym">Eruca sativa</name>
    <dbReference type="NCBI Taxonomy" id="29727"/>
    <lineage>
        <taxon>Eukaryota</taxon>
        <taxon>Viridiplantae</taxon>
        <taxon>Streptophyta</taxon>
        <taxon>Embryophyta</taxon>
        <taxon>Tracheophyta</taxon>
        <taxon>Spermatophyta</taxon>
        <taxon>Magnoliopsida</taxon>
        <taxon>eudicotyledons</taxon>
        <taxon>Gunneridae</taxon>
        <taxon>Pentapetalae</taxon>
        <taxon>rosids</taxon>
        <taxon>malvids</taxon>
        <taxon>Brassicales</taxon>
        <taxon>Brassicaceae</taxon>
        <taxon>Brassiceae</taxon>
        <taxon>Eruca</taxon>
    </lineage>
</organism>
<keyword evidence="10" id="KW-1185">Reference proteome</keyword>
<dbReference type="PANTHER" id="PTHR31422">
    <property type="entry name" value="BNAANNG28530D PROTEIN"/>
    <property type="match status" value="1"/>
</dbReference>
<evidence type="ECO:0000256" key="7">
    <source>
        <dbReference type="SAM" id="Phobius"/>
    </source>
</evidence>
<keyword evidence="5" id="KW-0175">Coiled coil</keyword>
<reference evidence="9 10" key="1">
    <citation type="submission" date="2022-03" db="EMBL/GenBank/DDBJ databases">
        <authorList>
            <person name="Macdonald S."/>
            <person name="Ahmed S."/>
            <person name="Newling K."/>
        </authorList>
    </citation>
    <scope>NUCLEOTIDE SEQUENCE [LARGE SCALE GENOMIC DNA]</scope>
</reference>
<evidence type="ECO:0000313" key="10">
    <source>
        <dbReference type="Proteomes" id="UP001642260"/>
    </source>
</evidence>
<accession>A0ABC8JKJ1</accession>
<feature type="compositionally biased region" description="Low complexity" evidence="6">
    <location>
        <begin position="206"/>
        <end position="216"/>
    </location>
</feature>
<gene>
    <name evidence="9" type="ORF">ERUC_LOCUS9440</name>
</gene>
<name>A0ABC8JKJ1_ERUVS</name>
<evidence type="ECO:0000256" key="6">
    <source>
        <dbReference type="SAM" id="MobiDB-lite"/>
    </source>
</evidence>
<feature type="coiled-coil region" evidence="5">
    <location>
        <begin position="49"/>
        <end position="94"/>
    </location>
</feature>
<dbReference type="GO" id="GO:0080115">
    <property type="term" value="F:myosin XI tail binding"/>
    <property type="evidence" value="ECO:0007669"/>
    <property type="project" value="UniProtKB-ARBA"/>
</dbReference>
<dbReference type="InterPro" id="IPR007656">
    <property type="entry name" value="GTD-bd"/>
</dbReference>
<evidence type="ECO:0000313" key="9">
    <source>
        <dbReference type="EMBL" id="CAH8321754.1"/>
    </source>
</evidence>
<proteinExistence type="predicted"/>
<feature type="coiled-coil region" evidence="5">
    <location>
        <begin position="270"/>
        <end position="297"/>
    </location>
</feature>
<dbReference type="Proteomes" id="UP001642260">
    <property type="component" value="Unassembled WGS sequence"/>
</dbReference>
<comment type="caution">
    <text evidence="9">The sequence shown here is derived from an EMBL/GenBank/DDBJ whole genome shotgun (WGS) entry which is preliminary data.</text>
</comment>